<evidence type="ECO:0000256" key="3">
    <source>
        <dbReference type="ARBA" id="ARBA00022989"/>
    </source>
</evidence>
<feature type="domain" description="Yip1" evidence="6">
    <location>
        <begin position="25"/>
        <end position="168"/>
    </location>
</feature>
<protein>
    <recommendedName>
        <fullName evidence="6">Yip1 domain-containing protein</fullName>
    </recommendedName>
</protein>
<dbReference type="Pfam" id="PF04893">
    <property type="entry name" value="Yip1"/>
    <property type="match status" value="1"/>
</dbReference>
<evidence type="ECO:0000256" key="4">
    <source>
        <dbReference type="ARBA" id="ARBA00023136"/>
    </source>
</evidence>
<organism evidence="7">
    <name type="scientific">marine metagenome</name>
    <dbReference type="NCBI Taxonomy" id="408172"/>
    <lineage>
        <taxon>unclassified sequences</taxon>
        <taxon>metagenomes</taxon>
        <taxon>ecological metagenomes</taxon>
    </lineage>
</organism>
<sequence length="182" mass="19708">MSKSSFQNRIIRATKLDSNLYEEVEADKGALWQAMAVVIFSSIAAGIGIGLKTGGFSGIITGSIAALISWYVWAYLTYFIGTKFLPEPNTEADLGELLRTIGFSTSPGLLRVFYFIPGVGVLMFLIASLWMLVAMVIAVRQALDYNSTLRAVGVCVIGYVIQIFVFMIIFSIFGGALPDAPA</sequence>
<feature type="transmembrane region" description="Helical" evidence="5">
    <location>
        <begin position="30"/>
        <end position="51"/>
    </location>
</feature>
<keyword evidence="2 5" id="KW-0812">Transmembrane</keyword>
<evidence type="ECO:0000259" key="6">
    <source>
        <dbReference type="Pfam" id="PF04893"/>
    </source>
</evidence>
<keyword evidence="3 5" id="KW-1133">Transmembrane helix</keyword>
<feature type="transmembrane region" description="Helical" evidence="5">
    <location>
        <begin position="112"/>
        <end position="139"/>
    </location>
</feature>
<dbReference type="EMBL" id="UINC01065911">
    <property type="protein sequence ID" value="SVB96049.1"/>
    <property type="molecule type" value="Genomic_DNA"/>
</dbReference>
<evidence type="ECO:0000313" key="7">
    <source>
        <dbReference type="EMBL" id="SVB96049.1"/>
    </source>
</evidence>
<feature type="transmembrane region" description="Helical" evidence="5">
    <location>
        <begin position="151"/>
        <end position="173"/>
    </location>
</feature>
<comment type="subcellular location">
    <subcellularLocation>
        <location evidence="1">Membrane</location>
        <topology evidence="1">Multi-pass membrane protein</topology>
    </subcellularLocation>
</comment>
<dbReference type="InterPro" id="IPR006977">
    <property type="entry name" value="Yip1_dom"/>
</dbReference>
<dbReference type="GO" id="GO:0016020">
    <property type="term" value="C:membrane"/>
    <property type="evidence" value="ECO:0007669"/>
    <property type="project" value="UniProtKB-SubCell"/>
</dbReference>
<reference evidence="7" key="1">
    <citation type="submission" date="2018-05" db="EMBL/GenBank/DDBJ databases">
        <authorList>
            <person name="Lanie J.A."/>
            <person name="Ng W.-L."/>
            <person name="Kazmierczak K.M."/>
            <person name="Andrzejewski T.M."/>
            <person name="Davidsen T.M."/>
            <person name="Wayne K.J."/>
            <person name="Tettelin H."/>
            <person name="Glass J.I."/>
            <person name="Rusch D."/>
            <person name="Podicherti R."/>
            <person name="Tsui H.-C.T."/>
            <person name="Winkler M.E."/>
        </authorList>
    </citation>
    <scope>NUCLEOTIDE SEQUENCE</scope>
</reference>
<feature type="transmembrane region" description="Helical" evidence="5">
    <location>
        <begin position="58"/>
        <end position="80"/>
    </location>
</feature>
<dbReference type="AlphaFoldDB" id="A0A382I9W9"/>
<evidence type="ECO:0000256" key="5">
    <source>
        <dbReference type="SAM" id="Phobius"/>
    </source>
</evidence>
<evidence type="ECO:0000256" key="2">
    <source>
        <dbReference type="ARBA" id="ARBA00022692"/>
    </source>
</evidence>
<proteinExistence type="predicted"/>
<keyword evidence="4 5" id="KW-0472">Membrane</keyword>
<evidence type="ECO:0000256" key="1">
    <source>
        <dbReference type="ARBA" id="ARBA00004141"/>
    </source>
</evidence>
<gene>
    <name evidence="7" type="ORF">METZ01_LOCUS248903</name>
</gene>
<name>A0A382I9W9_9ZZZZ</name>
<accession>A0A382I9W9</accession>